<keyword evidence="1" id="KW-0732">Signal</keyword>
<dbReference type="OrthoDB" id="9794671at2"/>
<dbReference type="PANTHER" id="PTHR30032:SF4">
    <property type="entry name" value="AMIDASE ENHANCER"/>
    <property type="match status" value="1"/>
</dbReference>
<dbReference type="RefSeq" id="WP_129077385.1">
    <property type="nucleotide sequence ID" value="NZ_QOUX01000023.1"/>
</dbReference>
<dbReference type="InterPro" id="IPR051922">
    <property type="entry name" value="Bact_Sporulation_Assoc"/>
</dbReference>
<evidence type="ECO:0000313" key="3">
    <source>
        <dbReference type="EMBL" id="RXJ02539.1"/>
    </source>
</evidence>
<protein>
    <submittedName>
        <fullName evidence="3">SpoIID/LytB domain-containing protein</fullName>
    </submittedName>
</protein>
<proteinExistence type="predicted"/>
<sequence length="529" mass="57904">MKFQKSLRVMLVFVLCFSFILPQVSGAELTSTEPNVRIGVVPDAKSIKIGSNSAFTISDKATGEELFTGLKSEVDVTLISTADIKTNNWLQTAYSGSQVYIDNWLALADLHGFTTYLEPHPTLNGYRLLIGGLPSDATTEEKNNFRQDVISKGLANSDSFWRLITTTEGETILKISNNTTEVYTSNPVTIVSPNGLVKMGGKQYRGSGEVGFNSGGTLAGINIVALDDYVQGVVPHELPPVPFGGIAAVEAQKAQAVAARTYALNNLGKHNTNGYDLLPTTADQVYGGYDAEHPISTQAVRETAGIVATYEGKLITTVYHSTSGGYTANNEDIWNSPAVPYLRGVPDAERGKAAANVPSLTVFKNHSNPTSLRAAKEGDFEADWSRYHRWTYEWSAEEISEVISTRFNTDVGKVLEINVLERSDSGRVFEIEFVTENGTFSEKKDRIRWALQYINASGNQSPLWSTLFFIEPVIERKSKEVTGFKVYGGGWGHGIGMSQTGAVGMAVKGATYEEILKHYYQGIDLELYY</sequence>
<dbReference type="PANTHER" id="PTHR30032">
    <property type="entry name" value="N-ACETYLMURAMOYL-L-ALANINE AMIDASE-RELATED"/>
    <property type="match status" value="1"/>
</dbReference>
<evidence type="ECO:0000256" key="1">
    <source>
        <dbReference type="SAM" id="SignalP"/>
    </source>
</evidence>
<feature type="signal peptide" evidence="1">
    <location>
        <begin position="1"/>
        <end position="26"/>
    </location>
</feature>
<reference evidence="3 4" key="1">
    <citation type="journal article" date="2019" name="Int. J. Syst. Evol. Microbiol.">
        <title>Anaerobacillus alkaliphilus sp. nov., a novel alkaliphilic and moderately halophilic bacterium.</title>
        <authorList>
            <person name="Borsodi A.K."/>
            <person name="Aszalos J.M."/>
            <person name="Bihari P."/>
            <person name="Nagy I."/>
            <person name="Schumann P."/>
            <person name="Sproer C."/>
            <person name="Kovacs A.L."/>
            <person name="Boka K."/>
            <person name="Dobosy P."/>
            <person name="Ovari M."/>
            <person name="Szili-Kovacs T."/>
            <person name="Toth E."/>
        </authorList>
    </citation>
    <scope>NUCLEOTIDE SEQUENCE [LARGE SCALE GENOMIC DNA]</scope>
    <source>
        <strain evidence="3 4">B16-10</strain>
    </source>
</reference>
<dbReference type="InterPro" id="IPR013486">
    <property type="entry name" value="SpoIID/LytB"/>
</dbReference>
<organism evidence="3 4">
    <name type="scientific">Anaerobacillus alkaliphilus</name>
    <dbReference type="NCBI Taxonomy" id="1548597"/>
    <lineage>
        <taxon>Bacteria</taxon>
        <taxon>Bacillati</taxon>
        <taxon>Bacillota</taxon>
        <taxon>Bacilli</taxon>
        <taxon>Bacillales</taxon>
        <taxon>Bacillaceae</taxon>
        <taxon>Anaerobacillus</taxon>
    </lineage>
</organism>
<dbReference type="Proteomes" id="UP000290649">
    <property type="component" value="Unassembled WGS sequence"/>
</dbReference>
<evidence type="ECO:0000259" key="2">
    <source>
        <dbReference type="Pfam" id="PF08486"/>
    </source>
</evidence>
<dbReference type="NCBIfam" id="TIGR02669">
    <property type="entry name" value="SpoIID_LytB"/>
    <property type="match status" value="1"/>
</dbReference>
<evidence type="ECO:0000313" key="4">
    <source>
        <dbReference type="Proteomes" id="UP000290649"/>
    </source>
</evidence>
<keyword evidence="4" id="KW-1185">Reference proteome</keyword>
<dbReference type="EMBL" id="QOUX01000023">
    <property type="protein sequence ID" value="RXJ02539.1"/>
    <property type="molecule type" value="Genomic_DNA"/>
</dbReference>
<comment type="caution">
    <text evidence="3">The sequence shown here is derived from an EMBL/GenBank/DDBJ whole genome shotgun (WGS) entry which is preliminary data.</text>
</comment>
<gene>
    <name evidence="3" type="ORF">DS745_06090</name>
</gene>
<feature type="chain" id="PRO_5020194648" evidence="1">
    <location>
        <begin position="27"/>
        <end position="529"/>
    </location>
</feature>
<dbReference type="InterPro" id="IPR013693">
    <property type="entry name" value="SpoIID/LytB_N"/>
</dbReference>
<dbReference type="GO" id="GO:0030288">
    <property type="term" value="C:outer membrane-bounded periplasmic space"/>
    <property type="evidence" value="ECO:0007669"/>
    <property type="project" value="TreeGrafter"/>
</dbReference>
<dbReference type="GO" id="GO:0030435">
    <property type="term" value="P:sporulation resulting in formation of a cellular spore"/>
    <property type="evidence" value="ECO:0007669"/>
    <property type="project" value="InterPro"/>
</dbReference>
<dbReference type="Pfam" id="PF08486">
    <property type="entry name" value="SpoIID"/>
    <property type="match status" value="1"/>
</dbReference>
<name>A0A4Q0VVS5_9BACI</name>
<accession>A0A4Q0VVS5</accession>
<dbReference type="AlphaFoldDB" id="A0A4Q0VVS5"/>
<feature type="domain" description="Sporulation stage II protein D amidase enhancer LytB N-terminal" evidence="2">
    <location>
        <begin position="216"/>
        <end position="310"/>
    </location>
</feature>